<evidence type="ECO:0000256" key="1">
    <source>
        <dbReference type="SAM" id="MobiDB-lite"/>
    </source>
</evidence>
<accession>A0A1L7XR32</accession>
<feature type="compositionally biased region" description="Low complexity" evidence="1">
    <location>
        <begin position="128"/>
        <end position="141"/>
    </location>
</feature>
<dbReference type="Gene3D" id="1.25.40.20">
    <property type="entry name" value="Ankyrin repeat-containing domain"/>
    <property type="match status" value="1"/>
</dbReference>
<name>A0A1L7XR32_9HELO</name>
<keyword evidence="3" id="KW-1185">Reference proteome</keyword>
<dbReference type="OrthoDB" id="3515611at2759"/>
<evidence type="ECO:0000313" key="3">
    <source>
        <dbReference type="Proteomes" id="UP000184330"/>
    </source>
</evidence>
<sequence>MASPRSHLVPTWQQCMSLTDQQCRRIQALRDPNGIRANSTWEERHQDKLIRLYMTMMSFNQIETAMQPDVNRSYKTFQNYFRHWMFPLDRSEREQAVIELYNAVAGSNNPSPTPPPVQHPRPIPPSLPIRQSQPPQFQQQMTPQVLQQNNDFYPVMRPRELSTTNPHDRISTMTSASASSASSLYDETSNPRDSIFSDVSAVTLNSSMSSGSKYNMQPRPPMVAVNTFFMNSGNQFPIPPGSQMNSPAAISPSNQYHIPPRTLERIQPAPQQTPVPMQPRPMKAPKHDHKAGTWNGILNTVPCPTDHSKWKNFERFAPCTGCGFNALHALMLNARSISLGAFIDGMQRLDDLPRADFAGNGPLHFLAQSGVDMEHFSARPSWGDMTNQNSFGQNPVHVLNPQGLSDDELLSLLEWFQNRESPPGLLLTQRDIWARTPLHCLLQQPLPKSLYPRVIHAFPFFDHQLRSLNNSGKNIIKMMDKASQKIRSSSAADYAKLQAGITEVKLLLSEPSPYSNQQYGFHDIARGGRGNSNAAYAGIFYQCRICNQTNAHENSYLEQIECAIHAGRDRNAPDETGMTPPHAFLIHIRPAESHLESRSTETVSLFRVLLHAREALHVLDPEGNNLVYNASIRGYDEVLAYILSLETPERRVSMVNAVNKHGKSVLEATKDKIQSVLSEIQAAGIMGKKRRRDQLIADVKKLDACKQLLLKHRAELKPSAETRWRIVF</sequence>
<dbReference type="EMBL" id="FJOG01000044">
    <property type="protein sequence ID" value="CZR67512.1"/>
    <property type="molecule type" value="Genomic_DNA"/>
</dbReference>
<dbReference type="Proteomes" id="UP000184330">
    <property type="component" value="Unassembled WGS sequence"/>
</dbReference>
<protein>
    <submittedName>
        <fullName evidence="2">Uncharacterized protein</fullName>
    </submittedName>
</protein>
<feature type="compositionally biased region" description="Pro residues" evidence="1">
    <location>
        <begin position="111"/>
        <end position="127"/>
    </location>
</feature>
<organism evidence="2 3">
    <name type="scientific">Phialocephala subalpina</name>
    <dbReference type="NCBI Taxonomy" id="576137"/>
    <lineage>
        <taxon>Eukaryota</taxon>
        <taxon>Fungi</taxon>
        <taxon>Dikarya</taxon>
        <taxon>Ascomycota</taxon>
        <taxon>Pezizomycotina</taxon>
        <taxon>Leotiomycetes</taxon>
        <taxon>Helotiales</taxon>
        <taxon>Mollisiaceae</taxon>
        <taxon>Phialocephala</taxon>
        <taxon>Phialocephala fortinii species complex</taxon>
    </lineage>
</organism>
<feature type="region of interest" description="Disordered" evidence="1">
    <location>
        <begin position="105"/>
        <end position="141"/>
    </location>
</feature>
<dbReference type="AlphaFoldDB" id="A0A1L7XR32"/>
<evidence type="ECO:0000313" key="2">
    <source>
        <dbReference type="EMBL" id="CZR67512.1"/>
    </source>
</evidence>
<reference evidence="2 3" key="1">
    <citation type="submission" date="2016-03" db="EMBL/GenBank/DDBJ databases">
        <authorList>
            <person name="Ploux O."/>
        </authorList>
    </citation>
    <scope>NUCLEOTIDE SEQUENCE [LARGE SCALE GENOMIC DNA]</scope>
    <source>
        <strain evidence="2 3">UAMH 11012</strain>
    </source>
</reference>
<gene>
    <name evidence="2" type="ORF">PAC_17411</name>
</gene>
<dbReference type="InterPro" id="IPR036770">
    <property type="entry name" value="Ankyrin_rpt-contain_sf"/>
</dbReference>
<proteinExistence type="predicted"/>
<dbReference type="STRING" id="576137.A0A1L7XR32"/>
<dbReference type="SUPFAM" id="SSF48403">
    <property type="entry name" value="Ankyrin repeat"/>
    <property type="match status" value="1"/>
</dbReference>